<feature type="non-terminal residue" evidence="25">
    <location>
        <position position="1"/>
    </location>
</feature>
<evidence type="ECO:0000256" key="12">
    <source>
        <dbReference type="ARBA" id="ARBA00022801"/>
    </source>
</evidence>
<evidence type="ECO:0000256" key="8">
    <source>
        <dbReference type="ARBA" id="ARBA00022664"/>
    </source>
</evidence>
<evidence type="ECO:0000256" key="20">
    <source>
        <dbReference type="ARBA" id="ARBA00060410"/>
    </source>
</evidence>
<keyword evidence="10" id="KW-0548">Nucleotidyltransferase</keyword>
<evidence type="ECO:0000256" key="22">
    <source>
        <dbReference type="ARBA" id="ARBA00072100"/>
    </source>
</evidence>
<evidence type="ECO:0000256" key="10">
    <source>
        <dbReference type="ARBA" id="ARBA00022695"/>
    </source>
</evidence>
<evidence type="ECO:0000256" key="2">
    <source>
        <dbReference type="ARBA" id="ARBA00004496"/>
    </source>
</evidence>
<organism evidence="25 26">
    <name type="scientific">Dromaius novaehollandiae</name>
    <name type="common">Emu</name>
    <dbReference type="NCBI Taxonomy" id="8790"/>
    <lineage>
        <taxon>Eukaryota</taxon>
        <taxon>Metazoa</taxon>
        <taxon>Chordata</taxon>
        <taxon>Craniata</taxon>
        <taxon>Vertebrata</taxon>
        <taxon>Euteleostomi</taxon>
        <taxon>Archelosauria</taxon>
        <taxon>Archosauria</taxon>
        <taxon>Dinosauria</taxon>
        <taxon>Saurischia</taxon>
        <taxon>Theropoda</taxon>
        <taxon>Coelurosauria</taxon>
        <taxon>Aves</taxon>
        <taxon>Palaeognathae</taxon>
        <taxon>Casuariiformes</taxon>
        <taxon>Dromaiidae</taxon>
        <taxon>Dromaius</taxon>
    </lineage>
</organism>
<keyword evidence="8" id="KW-0507">mRNA processing</keyword>
<dbReference type="PROSITE" id="PS50126">
    <property type="entry name" value="S1"/>
    <property type="match status" value="1"/>
</dbReference>
<keyword evidence="16" id="KW-0007">Acetylation</keyword>
<gene>
    <name evidence="25" type="primary">Pnpt1</name>
    <name evidence="25" type="ORF">DRONOV_R07446</name>
</gene>
<evidence type="ECO:0000256" key="1">
    <source>
        <dbReference type="ARBA" id="ARBA00004305"/>
    </source>
</evidence>
<dbReference type="PROSITE" id="PS50084">
    <property type="entry name" value="KH_TYPE_1"/>
    <property type="match status" value="1"/>
</dbReference>
<feature type="domain" description="S1 motif" evidence="24">
    <location>
        <begin position="581"/>
        <end position="652"/>
    </location>
</feature>
<evidence type="ECO:0000256" key="23">
    <source>
        <dbReference type="PROSITE-ProRule" id="PRU00117"/>
    </source>
</evidence>
<dbReference type="Gene3D" id="2.40.50.140">
    <property type="entry name" value="Nucleic acid-binding proteins"/>
    <property type="match status" value="1"/>
</dbReference>
<dbReference type="NCBIfam" id="NF008805">
    <property type="entry name" value="PRK11824.1"/>
    <property type="match status" value="1"/>
</dbReference>
<dbReference type="AlphaFoldDB" id="A0A7K9AN52"/>
<dbReference type="SUPFAM" id="SSF55666">
    <property type="entry name" value="Ribonuclease PH domain 2-like"/>
    <property type="match status" value="2"/>
</dbReference>
<dbReference type="FunFam" id="3.30.230.70:FF:000032">
    <property type="entry name" value="Polyribonucleotide nucleotidyltransferase 1"/>
    <property type="match status" value="1"/>
</dbReference>
<dbReference type="FunFam" id="2.40.50.140:FF:000113">
    <property type="entry name" value="polyribonucleotide nucleotidyltransferase 1, mitochondrial"/>
    <property type="match status" value="1"/>
</dbReference>
<dbReference type="PIRSF" id="PIRSF005499">
    <property type="entry name" value="PNPase"/>
    <property type="match status" value="1"/>
</dbReference>
<dbReference type="Pfam" id="PF03725">
    <property type="entry name" value="RNase_PH_C"/>
    <property type="match status" value="1"/>
</dbReference>
<name>A0A7K9AN52_DRONO</name>
<comment type="similarity">
    <text evidence="3">Belongs to the polyribonucleotide nucleotidyltransferase family.</text>
</comment>
<proteinExistence type="inferred from homology"/>
<dbReference type="GO" id="GO:0004654">
    <property type="term" value="F:polyribonucleotide nucleotidyltransferase activity"/>
    <property type="evidence" value="ECO:0007669"/>
    <property type="project" value="UniProtKB-EC"/>
</dbReference>
<dbReference type="InterPro" id="IPR036456">
    <property type="entry name" value="PNPase_PH_RNA-bd_sf"/>
</dbReference>
<evidence type="ECO:0000256" key="14">
    <source>
        <dbReference type="ARBA" id="ARBA00022884"/>
    </source>
</evidence>
<dbReference type="SUPFAM" id="SSF54791">
    <property type="entry name" value="Eukaryotic type KH-domain (KH-domain type I)"/>
    <property type="match status" value="1"/>
</dbReference>
<dbReference type="GO" id="GO:0005829">
    <property type="term" value="C:cytosol"/>
    <property type="evidence" value="ECO:0007669"/>
    <property type="project" value="TreeGrafter"/>
</dbReference>
<keyword evidence="13" id="KW-0269">Exonuclease</keyword>
<dbReference type="SUPFAM" id="SSF54211">
    <property type="entry name" value="Ribosomal protein S5 domain 2-like"/>
    <property type="match status" value="2"/>
</dbReference>
<dbReference type="GO" id="GO:0005758">
    <property type="term" value="C:mitochondrial intermembrane space"/>
    <property type="evidence" value="ECO:0007669"/>
    <property type="project" value="UniProtKB-SubCell"/>
</dbReference>
<dbReference type="CDD" id="cd09033">
    <property type="entry name" value="KH-I_PNPT1"/>
    <property type="match status" value="1"/>
</dbReference>
<evidence type="ECO:0000256" key="15">
    <source>
        <dbReference type="ARBA" id="ARBA00022946"/>
    </source>
</evidence>
<dbReference type="InterPro" id="IPR036345">
    <property type="entry name" value="ExoRNase_PH_dom2_sf"/>
</dbReference>
<protein>
    <recommendedName>
        <fullName evidence="22">Polyribonucleotide nucleotidyltransferase 1, mitochondrial</fullName>
        <ecNumber evidence="4">2.7.7.8</ecNumber>
    </recommendedName>
    <alternativeName>
        <fullName evidence="19">Polynucleotide phosphorylase 1</fullName>
    </alternativeName>
</protein>
<dbReference type="Pfam" id="PF01138">
    <property type="entry name" value="RNase_PH"/>
    <property type="match status" value="2"/>
</dbReference>
<dbReference type="InterPro" id="IPR015847">
    <property type="entry name" value="ExoRNase_PH_dom2"/>
</dbReference>
<evidence type="ECO:0000313" key="26">
    <source>
        <dbReference type="Proteomes" id="UP000543287"/>
    </source>
</evidence>
<keyword evidence="11" id="KW-0540">Nuclease</keyword>
<dbReference type="GO" id="GO:0003723">
    <property type="term" value="F:RNA binding"/>
    <property type="evidence" value="ECO:0007669"/>
    <property type="project" value="UniProtKB-UniRule"/>
</dbReference>
<dbReference type="Gene3D" id="3.30.230.70">
    <property type="entry name" value="GHMP Kinase, N-terminal domain"/>
    <property type="match status" value="2"/>
</dbReference>
<evidence type="ECO:0000256" key="9">
    <source>
        <dbReference type="ARBA" id="ARBA00022679"/>
    </source>
</evidence>
<dbReference type="InterPro" id="IPR036612">
    <property type="entry name" value="KH_dom_type_1_sf"/>
</dbReference>
<dbReference type="EC" id="2.7.7.8" evidence="4"/>
<dbReference type="Proteomes" id="UP000543287">
    <property type="component" value="Unassembled WGS sequence"/>
</dbReference>
<evidence type="ECO:0000313" key="25">
    <source>
        <dbReference type="EMBL" id="NXG29484.1"/>
    </source>
</evidence>
<dbReference type="SMART" id="SM00316">
    <property type="entry name" value="S1"/>
    <property type="match status" value="1"/>
</dbReference>
<comment type="caution">
    <text evidence="25">The sequence shown here is derived from an EMBL/GenBank/DDBJ whole genome shotgun (WGS) entry which is preliminary data.</text>
</comment>
<dbReference type="InterPro" id="IPR012340">
    <property type="entry name" value="NA-bd_OB-fold"/>
</dbReference>
<evidence type="ECO:0000256" key="19">
    <source>
        <dbReference type="ARBA" id="ARBA00031451"/>
    </source>
</evidence>
<dbReference type="GO" id="GO:0000958">
    <property type="term" value="P:mitochondrial mRNA catabolic process"/>
    <property type="evidence" value="ECO:0007669"/>
    <property type="project" value="TreeGrafter"/>
</dbReference>
<dbReference type="InterPro" id="IPR012162">
    <property type="entry name" value="PNPase"/>
</dbReference>
<evidence type="ECO:0000256" key="6">
    <source>
        <dbReference type="ARBA" id="ARBA00022490"/>
    </source>
</evidence>
<dbReference type="InterPro" id="IPR003029">
    <property type="entry name" value="S1_domain"/>
</dbReference>
<evidence type="ECO:0000256" key="18">
    <source>
        <dbReference type="ARBA" id="ARBA00023136"/>
    </source>
</evidence>
<evidence type="ECO:0000256" key="13">
    <source>
        <dbReference type="ARBA" id="ARBA00022839"/>
    </source>
</evidence>
<evidence type="ECO:0000259" key="24">
    <source>
        <dbReference type="PROSITE" id="PS50126"/>
    </source>
</evidence>
<dbReference type="InterPro" id="IPR020568">
    <property type="entry name" value="Ribosomal_Su5_D2-typ_SF"/>
</dbReference>
<dbReference type="GO" id="GO:0000175">
    <property type="term" value="F:3'-5'-RNA exonuclease activity"/>
    <property type="evidence" value="ECO:0007669"/>
    <property type="project" value="TreeGrafter"/>
</dbReference>
<accession>A0A7K9AN52</accession>
<keyword evidence="5" id="KW-0813">Transport</keyword>
<keyword evidence="14 23" id="KW-0694">RNA-binding</keyword>
<dbReference type="EMBL" id="VWZH01000028">
    <property type="protein sequence ID" value="NXG29484.1"/>
    <property type="molecule type" value="Genomic_DNA"/>
</dbReference>
<sequence>VDYRQKAAAAGRIPTNYLRRELGSTDKEILTSRVIDRSIRPLFPAGYFYDTQILCNLLAVDGVNDPDVLAINGASAALALSDIPWNGPIGAVRVGLVDGETIINPTRKQLSSSTLNLVVAGAPQNQVVMLEATAENILQQDFCHAIKVGVKHTQQIIQGIQQLVREQGIVKRTVQKLFVAPEEIVECAKKLAFNKIYAVFTDTSHDKISRDEAINKIRLETEEHLKEKFPEVEPYEIMESFNVVSKDIFRNLILNEYRRCDGRDLTSIRDIRCEVNMFKMLHGSALFQRGQTQVLCTVTFDSLESSVKSDLISTAVSGVKDKNFMLHYEFPPYATNEIGKVTGVNRRELGHGALAERALKPVIPQHFPFTIRVTSEVLESNGSSSMASACGGSLALMDAGVPVSSAVAGVAIGLVTKCSLEKNGDLEDYRLLTDILGIEDYYGDMDFKMAGTNKGITALQVDLKLPGIPVKIVMEAIQQATAAKREILQIMNQTLAKPRPNRKENGPVVETIHVPLSKRLRFVGPGAYNLKKLQAQTGVTLSQLDEETYSVFAPTPSAMHEAREFIREICKDDQEVNLEFGAVYTATITEIRDSGVMVKLYPNMTPVLLHNSQLDQRKIKHPSALGLEVGQEIQVKYFGRDPTDGRMRLSRKVLQSPATAALKSLTDKNSIVMGGTVPQSSSSSQ</sequence>
<comment type="subunit">
    <text evidence="21">Homotrimer; in free form. Homooligomer. Component of the mitochondrial degradosome (mtEXO) complex which is a heteropentamer containing 2 copies of SUPV3L1 and 3 copies of PNPT1. As part of the mitochondrial degradosome complex, interacts with GRSF1 in an RNA-dependent manner; the interaction enhances the activity of the complex. Interacts with TCL1A; the interaction has no effect on PNPT1 exonuclease activity.</text>
</comment>
<dbReference type="SUPFAM" id="SSF46915">
    <property type="entry name" value="Polynucleotide phosphorylase/guanosine pentaphosphate synthase (PNPase/GPSI), domain 3"/>
    <property type="match status" value="1"/>
</dbReference>
<dbReference type="Gene3D" id="1.10.10.400">
    <property type="entry name" value="Polyribonucleotide nucleotidyltransferase, RNA-binding domain"/>
    <property type="match status" value="1"/>
</dbReference>
<dbReference type="PANTHER" id="PTHR11252">
    <property type="entry name" value="POLYRIBONUCLEOTIDE NUCLEOTIDYLTRANSFERASE"/>
    <property type="match status" value="1"/>
</dbReference>
<evidence type="ECO:0000256" key="11">
    <source>
        <dbReference type="ARBA" id="ARBA00022722"/>
    </source>
</evidence>
<keyword evidence="17" id="KW-0496">Mitochondrion</keyword>
<dbReference type="Pfam" id="PF00575">
    <property type="entry name" value="S1"/>
    <property type="match status" value="1"/>
</dbReference>
<evidence type="ECO:0000256" key="4">
    <source>
        <dbReference type="ARBA" id="ARBA00012416"/>
    </source>
</evidence>
<feature type="non-terminal residue" evidence="25">
    <location>
        <position position="685"/>
    </location>
</feature>
<dbReference type="GO" id="GO:0005759">
    <property type="term" value="C:mitochondrial matrix"/>
    <property type="evidence" value="ECO:0007669"/>
    <property type="project" value="UniProtKB-SubCell"/>
</dbReference>
<evidence type="ECO:0000256" key="5">
    <source>
        <dbReference type="ARBA" id="ARBA00022448"/>
    </source>
</evidence>
<keyword evidence="9 25" id="KW-0808">Transferase</keyword>
<dbReference type="PANTHER" id="PTHR11252:SF0">
    <property type="entry name" value="POLYRIBONUCLEOTIDE NUCLEOTIDYLTRANSFERASE 1, MITOCHONDRIAL"/>
    <property type="match status" value="1"/>
</dbReference>
<dbReference type="FunFam" id="3.30.230.70:FF:000008">
    <property type="entry name" value="polyribonucleotide nucleotidyltransferase 1, mitochondrial"/>
    <property type="match status" value="1"/>
</dbReference>
<dbReference type="Pfam" id="PF03726">
    <property type="entry name" value="PNPase"/>
    <property type="match status" value="1"/>
</dbReference>
<evidence type="ECO:0000256" key="7">
    <source>
        <dbReference type="ARBA" id="ARBA00022553"/>
    </source>
</evidence>
<evidence type="ECO:0000256" key="21">
    <source>
        <dbReference type="ARBA" id="ARBA00064869"/>
    </source>
</evidence>
<dbReference type="SUPFAM" id="SSF50249">
    <property type="entry name" value="Nucleic acid-binding proteins"/>
    <property type="match status" value="1"/>
</dbReference>
<evidence type="ECO:0000256" key="16">
    <source>
        <dbReference type="ARBA" id="ARBA00022990"/>
    </source>
</evidence>
<dbReference type="InterPro" id="IPR027408">
    <property type="entry name" value="PNPase/RNase_PH_dom_sf"/>
</dbReference>
<reference evidence="25 26" key="1">
    <citation type="submission" date="2019-09" db="EMBL/GenBank/DDBJ databases">
        <title>Bird 10,000 Genomes (B10K) Project - Family phase.</title>
        <authorList>
            <person name="Zhang G."/>
        </authorList>
    </citation>
    <scope>NUCLEOTIDE SEQUENCE [LARGE SCALE GENOMIC DNA]</scope>
    <source>
        <strain evidence="25">B10K-LSUMZ-23963</strain>
        <tissue evidence="25">Muscle</tissue>
    </source>
</reference>
<dbReference type="InterPro" id="IPR015848">
    <property type="entry name" value="PNPase_PH_RNA-bd_bac/org-type"/>
</dbReference>
<keyword evidence="12" id="KW-0378">Hydrolase</keyword>
<keyword evidence="18" id="KW-0472">Membrane</keyword>
<evidence type="ECO:0000256" key="3">
    <source>
        <dbReference type="ARBA" id="ARBA00007404"/>
    </source>
</evidence>
<dbReference type="CDD" id="cd11364">
    <property type="entry name" value="RNase_PH_PNPase_2"/>
    <property type="match status" value="1"/>
</dbReference>
<keyword evidence="7" id="KW-0597">Phosphoprotein</keyword>
<dbReference type="FunFam" id="3.30.1370.10:FF:000044">
    <property type="entry name" value="Polyribonucleotide nucleotidyltransferase 1, mitochondrial"/>
    <property type="match status" value="1"/>
</dbReference>
<dbReference type="GO" id="GO:0006397">
    <property type="term" value="P:mRNA processing"/>
    <property type="evidence" value="ECO:0007669"/>
    <property type="project" value="UniProtKB-KW"/>
</dbReference>
<evidence type="ECO:0000256" key="17">
    <source>
        <dbReference type="ARBA" id="ARBA00023128"/>
    </source>
</evidence>
<dbReference type="GO" id="GO:0000965">
    <property type="term" value="P:mitochondrial RNA 3'-end processing"/>
    <property type="evidence" value="ECO:0007669"/>
    <property type="project" value="TreeGrafter"/>
</dbReference>
<keyword evidence="15" id="KW-0809">Transit peptide</keyword>
<comment type="subcellular location">
    <subcellularLocation>
        <location evidence="2">Cytoplasm</location>
    </subcellularLocation>
    <subcellularLocation>
        <location evidence="20">Mitochondrion intermembrane space</location>
        <topology evidence="20">Peripheral membrane protein</topology>
    </subcellularLocation>
    <subcellularLocation>
        <location evidence="1">Mitochondrion matrix</location>
    </subcellularLocation>
</comment>
<dbReference type="Gene3D" id="3.30.1370.10">
    <property type="entry name" value="K Homology domain, type 1"/>
    <property type="match status" value="1"/>
</dbReference>
<keyword evidence="6" id="KW-0963">Cytoplasm</keyword>
<dbReference type="InterPro" id="IPR001247">
    <property type="entry name" value="ExoRNase_PH_dom1"/>
</dbReference>
<dbReference type="NCBIfam" id="TIGR03591">
    <property type="entry name" value="polynuc_phos"/>
    <property type="match status" value="1"/>
</dbReference>
<dbReference type="FunFam" id="1.10.10.400:FF:000001">
    <property type="entry name" value="Polyribonucleotide nucleotidyltransferase 1, mitochondrial"/>
    <property type="match status" value="1"/>
</dbReference>